<dbReference type="PANTHER" id="PTHR43877">
    <property type="entry name" value="AMINOALKYLPHOSPHONATE N-ACETYLTRANSFERASE-RELATED-RELATED"/>
    <property type="match status" value="1"/>
</dbReference>
<evidence type="ECO:0000256" key="1">
    <source>
        <dbReference type="ARBA" id="ARBA00022679"/>
    </source>
</evidence>
<gene>
    <name evidence="4" type="ORF">EV191_103326</name>
</gene>
<keyword evidence="5" id="KW-1185">Reference proteome</keyword>
<protein>
    <submittedName>
        <fullName evidence="4">N-acetylglutamate synthase-like GNAT family acetyltransferase</fullName>
    </submittedName>
</protein>
<accession>A0A4R2QW04</accession>
<dbReference type="RefSeq" id="WP_132877032.1">
    <property type="nucleotide sequence ID" value="NZ_SLXQ01000003.1"/>
</dbReference>
<proteinExistence type="predicted"/>
<dbReference type="Proteomes" id="UP000294911">
    <property type="component" value="Unassembled WGS sequence"/>
</dbReference>
<dbReference type="EMBL" id="SLXQ01000003">
    <property type="protein sequence ID" value="TCP54282.1"/>
    <property type="molecule type" value="Genomic_DNA"/>
</dbReference>
<evidence type="ECO:0000256" key="2">
    <source>
        <dbReference type="ARBA" id="ARBA00023315"/>
    </source>
</evidence>
<sequence length="157" mass="17303">MSECAVRAARDDELPAVAGLRWRWVVDQGATPAIDRGEFVARFVDWARLNTATHHCLVALRDEVVLGMAWLAVLPRVPAPNALDRISGDVQCVYVVPEERDSGLGGQLIEAVQSLARQLGAERVTVHSSARAVPGYARWGFETSDRLRQVKLNYPAE</sequence>
<dbReference type="SUPFAM" id="SSF55729">
    <property type="entry name" value="Acyl-CoA N-acyltransferases (Nat)"/>
    <property type="match status" value="1"/>
</dbReference>
<dbReference type="Gene3D" id="3.40.630.30">
    <property type="match status" value="1"/>
</dbReference>
<dbReference type="GO" id="GO:0016747">
    <property type="term" value="F:acyltransferase activity, transferring groups other than amino-acyl groups"/>
    <property type="evidence" value="ECO:0007669"/>
    <property type="project" value="InterPro"/>
</dbReference>
<keyword evidence="2" id="KW-0012">Acyltransferase</keyword>
<evidence type="ECO:0000313" key="4">
    <source>
        <dbReference type="EMBL" id="TCP54282.1"/>
    </source>
</evidence>
<keyword evidence="1 4" id="KW-0808">Transferase</keyword>
<evidence type="ECO:0000259" key="3">
    <source>
        <dbReference type="PROSITE" id="PS51186"/>
    </source>
</evidence>
<organism evidence="4 5">
    <name type="scientific">Tamaricihabitans halophyticus</name>
    <dbReference type="NCBI Taxonomy" id="1262583"/>
    <lineage>
        <taxon>Bacteria</taxon>
        <taxon>Bacillati</taxon>
        <taxon>Actinomycetota</taxon>
        <taxon>Actinomycetes</taxon>
        <taxon>Pseudonocardiales</taxon>
        <taxon>Pseudonocardiaceae</taxon>
        <taxon>Tamaricihabitans</taxon>
    </lineage>
</organism>
<name>A0A4R2QW04_9PSEU</name>
<feature type="domain" description="N-acetyltransferase" evidence="3">
    <location>
        <begin position="4"/>
        <end position="157"/>
    </location>
</feature>
<comment type="caution">
    <text evidence="4">The sequence shown here is derived from an EMBL/GenBank/DDBJ whole genome shotgun (WGS) entry which is preliminary data.</text>
</comment>
<dbReference type="OrthoDB" id="4936934at2"/>
<dbReference type="CDD" id="cd04301">
    <property type="entry name" value="NAT_SF"/>
    <property type="match status" value="1"/>
</dbReference>
<dbReference type="AlphaFoldDB" id="A0A4R2QW04"/>
<dbReference type="PANTHER" id="PTHR43877:SF1">
    <property type="entry name" value="ACETYLTRANSFERASE"/>
    <property type="match status" value="1"/>
</dbReference>
<dbReference type="PROSITE" id="PS51186">
    <property type="entry name" value="GNAT"/>
    <property type="match status" value="1"/>
</dbReference>
<dbReference type="InterPro" id="IPR016181">
    <property type="entry name" value="Acyl_CoA_acyltransferase"/>
</dbReference>
<dbReference type="Pfam" id="PF13673">
    <property type="entry name" value="Acetyltransf_10"/>
    <property type="match status" value="1"/>
</dbReference>
<reference evidence="4 5" key="1">
    <citation type="submission" date="2019-03" db="EMBL/GenBank/DDBJ databases">
        <title>Genomic Encyclopedia of Type Strains, Phase IV (KMG-IV): sequencing the most valuable type-strain genomes for metagenomic binning, comparative biology and taxonomic classification.</title>
        <authorList>
            <person name="Goeker M."/>
        </authorList>
    </citation>
    <scope>NUCLEOTIDE SEQUENCE [LARGE SCALE GENOMIC DNA]</scope>
    <source>
        <strain evidence="4 5">DSM 45765</strain>
    </source>
</reference>
<dbReference type="InterPro" id="IPR000182">
    <property type="entry name" value="GNAT_dom"/>
</dbReference>
<dbReference type="InterPro" id="IPR050832">
    <property type="entry name" value="Bact_Acetyltransf"/>
</dbReference>
<evidence type="ECO:0000313" key="5">
    <source>
        <dbReference type="Proteomes" id="UP000294911"/>
    </source>
</evidence>